<proteinExistence type="predicted"/>
<evidence type="ECO:0000313" key="3">
    <source>
        <dbReference type="Proteomes" id="UP000770661"/>
    </source>
</evidence>
<reference evidence="2" key="1">
    <citation type="submission" date="2020-07" db="EMBL/GenBank/DDBJ databases">
        <title>The High-quality genome of the commercially important snow crab, Chionoecetes opilio.</title>
        <authorList>
            <person name="Jeong J.-H."/>
            <person name="Ryu S."/>
        </authorList>
    </citation>
    <scope>NUCLEOTIDE SEQUENCE</scope>
    <source>
        <strain evidence="2">MADBK_172401_WGS</strain>
        <tissue evidence="2">Digestive gland</tissue>
    </source>
</reference>
<evidence type="ECO:0000256" key="1">
    <source>
        <dbReference type="SAM" id="MobiDB-lite"/>
    </source>
</evidence>
<gene>
    <name evidence="2" type="ORF">GWK47_006635</name>
</gene>
<comment type="caution">
    <text evidence="2">The sequence shown here is derived from an EMBL/GenBank/DDBJ whole genome shotgun (WGS) entry which is preliminary data.</text>
</comment>
<dbReference type="Proteomes" id="UP000770661">
    <property type="component" value="Unassembled WGS sequence"/>
</dbReference>
<protein>
    <submittedName>
        <fullName evidence="2">Uncharacterized protein</fullName>
    </submittedName>
</protein>
<sequence>MRVAHKTKLPLRHLITSIDGPTSSAPTGFHGSSVQSAVQVNEFAVQTREFRGVPGGEDLRGDTGVYLVNSSTDQQVSYQLVQAVKRGGSPSELQEIKWPPHPSARVHVDQKAGD</sequence>
<keyword evidence="3" id="KW-1185">Reference proteome</keyword>
<dbReference type="AlphaFoldDB" id="A0A8J5CU34"/>
<accession>A0A8J5CU34</accession>
<dbReference type="EMBL" id="JACEEZ010012460">
    <property type="protein sequence ID" value="KAG0720661.1"/>
    <property type="molecule type" value="Genomic_DNA"/>
</dbReference>
<evidence type="ECO:0000313" key="2">
    <source>
        <dbReference type="EMBL" id="KAG0720661.1"/>
    </source>
</evidence>
<feature type="region of interest" description="Disordered" evidence="1">
    <location>
        <begin position="89"/>
        <end position="114"/>
    </location>
</feature>
<organism evidence="2 3">
    <name type="scientific">Chionoecetes opilio</name>
    <name type="common">Atlantic snow crab</name>
    <name type="synonym">Cancer opilio</name>
    <dbReference type="NCBI Taxonomy" id="41210"/>
    <lineage>
        <taxon>Eukaryota</taxon>
        <taxon>Metazoa</taxon>
        <taxon>Ecdysozoa</taxon>
        <taxon>Arthropoda</taxon>
        <taxon>Crustacea</taxon>
        <taxon>Multicrustacea</taxon>
        <taxon>Malacostraca</taxon>
        <taxon>Eumalacostraca</taxon>
        <taxon>Eucarida</taxon>
        <taxon>Decapoda</taxon>
        <taxon>Pleocyemata</taxon>
        <taxon>Brachyura</taxon>
        <taxon>Eubrachyura</taxon>
        <taxon>Majoidea</taxon>
        <taxon>Majidae</taxon>
        <taxon>Chionoecetes</taxon>
    </lineage>
</organism>
<name>A0A8J5CU34_CHIOP</name>